<evidence type="ECO:0000313" key="7">
    <source>
        <dbReference type="RefSeq" id="XP_010244566.1"/>
    </source>
</evidence>
<sequence length="255" mass="29516">MFSTMRLLWEVVVMMLLALFSKAIGTRPYSRTSDPFDSTGYCLSWRVAVEANNLRAWRTVPFQCLRYVENYMVSGQYERDLGMVIEQIYSYIDDIVLFNDGMDAWILDVDDTCISNLWYYKGKRFGCDPYDPIGFKFWALRGVSPAIPAVLDLFTKLVENGFKVFLVTGRDEETLGQATLENLHNQGYLGYERLILRNQVYKGQSAVVFKSEIRKQLVEEGYRIWGNVGDQWSDLLGDCLGQRTFKLPNPMYFVP</sequence>
<proteinExistence type="inferred from homology"/>
<gene>
    <name evidence="6 7 8 9" type="primary">LOC104588372</name>
</gene>
<dbReference type="GO" id="GO:0003993">
    <property type="term" value="F:acid phosphatase activity"/>
    <property type="evidence" value="ECO:0007669"/>
    <property type="project" value="InterPro"/>
</dbReference>
<feature type="chain" id="PRO_5010665218" evidence="4">
    <location>
        <begin position="26"/>
        <end position="255"/>
    </location>
</feature>
<dbReference type="RefSeq" id="XP_010244568.1">
    <property type="nucleotide sequence ID" value="XM_010246266.2"/>
</dbReference>
<reference evidence="6 7" key="1">
    <citation type="submission" date="2025-04" db="UniProtKB">
        <authorList>
            <consortium name="RefSeq"/>
        </authorList>
    </citation>
    <scope>IDENTIFICATION</scope>
</reference>
<dbReference type="RefSeq" id="XP_010244565.1">
    <property type="nucleotide sequence ID" value="XM_010246263.2"/>
</dbReference>
<evidence type="ECO:0000313" key="6">
    <source>
        <dbReference type="RefSeq" id="XP_010244565.1"/>
    </source>
</evidence>
<dbReference type="RefSeq" id="XP_010244567.1">
    <property type="nucleotide sequence ID" value="XM_010246265.2"/>
</dbReference>
<dbReference type="OMA" id="HYHESGE"/>
<dbReference type="GeneID" id="104588372"/>
<dbReference type="Proteomes" id="UP000189703">
    <property type="component" value="Unplaced"/>
</dbReference>
<keyword evidence="5" id="KW-1185">Reference proteome</keyword>
<keyword evidence="1 4" id="KW-0732">Signal</keyword>
<dbReference type="STRING" id="4432.A0A1U7Z1S6"/>
<protein>
    <submittedName>
        <fullName evidence="6 7">Acid phosphatase 1</fullName>
    </submittedName>
</protein>
<feature type="signal peptide" evidence="4">
    <location>
        <begin position="1"/>
        <end position="25"/>
    </location>
</feature>
<dbReference type="KEGG" id="nnu:104588372"/>
<evidence type="ECO:0000313" key="9">
    <source>
        <dbReference type="RefSeq" id="XP_010244568.1"/>
    </source>
</evidence>
<dbReference type="Pfam" id="PF03767">
    <property type="entry name" value="Acid_phosphat_B"/>
    <property type="match status" value="1"/>
</dbReference>
<dbReference type="PIRSF" id="PIRSF002674">
    <property type="entry name" value="VSP"/>
    <property type="match status" value="1"/>
</dbReference>
<organism evidence="5 9">
    <name type="scientific">Nelumbo nucifera</name>
    <name type="common">Sacred lotus</name>
    <dbReference type="NCBI Taxonomy" id="4432"/>
    <lineage>
        <taxon>Eukaryota</taxon>
        <taxon>Viridiplantae</taxon>
        <taxon>Streptophyta</taxon>
        <taxon>Embryophyta</taxon>
        <taxon>Tracheophyta</taxon>
        <taxon>Spermatophyta</taxon>
        <taxon>Magnoliopsida</taxon>
        <taxon>Proteales</taxon>
        <taxon>Nelumbonaceae</taxon>
        <taxon>Nelumbo</taxon>
    </lineage>
</organism>
<dbReference type="NCBIfam" id="TIGR01675">
    <property type="entry name" value="plant-AP"/>
    <property type="match status" value="1"/>
</dbReference>
<evidence type="ECO:0000313" key="5">
    <source>
        <dbReference type="Proteomes" id="UP000189703"/>
    </source>
</evidence>
<dbReference type="SUPFAM" id="SSF56784">
    <property type="entry name" value="HAD-like"/>
    <property type="match status" value="1"/>
</dbReference>
<dbReference type="OrthoDB" id="59415at2759"/>
<evidence type="ECO:0000256" key="2">
    <source>
        <dbReference type="ARBA" id="ARBA00023180"/>
    </source>
</evidence>
<dbReference type="InterPro" id="IPR036412">
    <property type="entry name" value="HAD-like_sf"/>
</dbReference>
<name>A0A1U7Z1S6_NELNU</name>
<dbReference type="CDD" id="cd07535">
    <property type="entry name" value="HAD_VSP"/>
    <property type="match status" value="1"/>
</dbReference>
<comment type="similarity">
    <text evidence="3">Belongs to the APS1/VSP family.</text>
</comment>
<evidence type="ECO:0000313" key="8">
    <source>
        <dbReference type="RefSeq" id="XP_010244567.1"/>
    </source>
</evidence>
<dbReference type="eggNOG" id="ENOG502QR0V">
    <property type="taxonomic scope" value="Eukaryota"/>
</dbReference>
<dbReference type="PANTHER" id="PTHR31284:SF9">
    <property type="entry name" value="HAD SUPERFAMILY, SUBFAMILY IIIB ACID PHOSPHATASE"/>
    <property type="match status" value="1"/>
</dbReference>
<dbReference type="InterPro" id="IPR023214">
    <property type="entry name" value="HAD_sf"/>
</dbReference>
<accession>A0A1U7Z1S6</accession>
<evidence type="ECO:0000256" key="3">
    <source>
        <dbReference type="PIRNR" id="PIRNR002674"/>
    </source>
</evidence>
<dbReference type="InterPro" id="IPR005519">
    <property type="entry name" value="Acid_phosphat_B-like"/>
</dbReference>
<dbReference type="Gene3D" id="3.40.50.1000">
    <property type="entry name" value="HAD superfamily/HAD-like"/>
    <property type="match status" value="1"/>
</dbReference>
<keyword evidence="2" id="KW-0325">Glycoprotein</keyword>
<evidence type="ECO:0000256" key="4">
    <source>
        <dbReference type="SAM" id="SignalP"/>
    </source>
</evidence>
<dbReference type="AlphaFoldDB" id="A0A1U7Z1S6"/>
<dbReference type="PANTHER" id="PTHR31284">
    <property type="entry name" value="ACID PHOSPHATASE-LIKE PROTEIN"/>
    <property type="match status" value="1"/>
</dbReference>
<dbReference type="RefSeq" id="XP_010244566.1">
    <property type="nucleotide sequence ID" value="XM_010246264.2"/>
</dbReference>
<dbReference type="InterPro" id="IPR014403">
    <property type="entry name" value="APS1/VSP"/>
</dbReference>
<evidence type="ECO:0000256" key="1">
    <source>
        <dbReference type="ARBA" id="ARBA00022729"/>
    </source>
</evidence>
<dbReference type="InterPro" id="IPR010028">
    <property type="entry name" value="Acid_phosphatase_pln"/>
</dbReference>